<protein>
    <submittedName>
        <fullName evidence="8">Monovalent cation/H+ antiporter subunit B</fullName>
    </submittedName>
</protein>
<proteinExistence type="inferred from homology"/>
<keyword evidence="5" id="KW-1133">Transmembrane helix</keyword>
<comment type="caution">
    <text evidence="8">The sequence shown here is derived from an EMBL/GenBank/DDBJ whole genome shotgun (WGS) entry which is preliminary data.</text>
</comment>
<reference evidence="9" key="1">
    <citation type="submission" date="2015-07" db="EMBL/GenBank/DDBJ databases">
        <title>Fjat-14235 jcm11544.</title>
        <authorList>
            <person name="Liu B."/>
            <person name="Wang J."/>
            <person name="Zhu Y."/>
            <person name="Liu G."/>
            <person name="Chen Q."/>
            <person name="Chen Z."/>
            <person name="Lan J."/>
            <person name="Che J."/>
            <person name="Ge C."/>
            <person name="Shi H."/>
            <person name="Pan Z."/>
            <person name="Liu X."/>
        </authorList>
    </citation>
    <scope>NUCLEOTIDE SEQUENCE [LARGE SCALE GENOMIC DNA]</scope>
    <source>
        <strain evidence="9">JCM 11544</strain>
    </source>
</reference>
<comment type="similarity">
    <text evidence="2">Belongs to the CPA3 antiporters (TC 2.A.63) subunit B family.</text>
</comment>
<dbReference type="NCBIfam" id="NF009223">
    <property type="entry name" value="PRK12573.1"/>
    <property type="match status" value="1"/>
</dbReference>
<dbReference type="InterPro" id="IPR050622">
    <property type="entry name" value="CPA3_antiporter_subunitB"/>
</dbReference>
<dbReference type="STRING" id="189381.GCA_900166615_01725"/>
<evidence type="ECO:0000256" key="2">
    <source>
        <dbReference type="ARBA" id="ARBA00009425"/>
    </source>
</evidence>
<comment type="subcellular location">
    <subcellularLocation>
        <location evidence="1">Cell membrane</location>
        <topology evidence="1">Multi-pass membrane protein</topology>
    </subcellularLocation>
</comment>
<dbReference type="Pfam" id="PF04039">
    <property type="entry name" value="MnhB"/>
    <property type="match status" value="1"/>
</dbReference>
<dbReference type="InterPro" id="IPR007182">
    <property type="entry name" value="MnhB"/>
</dbReference>
<dbReference type="RefSeq" id="WP_053428135.1">
    <property type="nucleotide sequence ID" value="NZ_LGUE01000004.1"/>
</dbReference>
<dbReference type="PANTHER" id="PTHR33932:SF4">
    <property type="entry name" value="NA(+)_H(+) ANTIPORTER SUBUNIT B"/>
    <property type="match status" value="1"/>
</dbReference>
<feature type="domain" description="Na+/H+ antiporter MnhB subunit-related protein" evidence="7">
    <location>
        <begin position="8"/>
        <end position="132"/>
    </location>
</feature>
<dbReference type="EMBL" id="LGUE01000004">
    <property type="protein sequence ID" value="KON84538.1"/>
    <property type="molecule type" value="Genomic_DNA"/>
</dbReference>
<evidence type="ECO:0000259" key="7">
    <source>
        <dbReference type="Pfam" id="PF04039"/>
    </source>
</evidence>
<dbReference type="Proteomes" id="UP000037405">
    <property type="component" value="Unassembled WGS sequence"/>
</dbReference>
<evidence type="ECO:0000313" key="9">
    <source>
        <dbReference type="Proteomes" id="UP000037405"/>
    </source>
</evidence>
<evidence type="ECO:0000256" key="1">
    <source>
        <dbReference type="ARBA" id="ARBA00004651"/>
    </source>
</evidence>
<name>A0A0M0G447_9BACI</name>
<evidence type="ECO:0000313" key="8">
    <source>
        <dbReference type="EMBL" id="KON84538.1"/>
    </source>
</evidence>
<accession>A0A0M0G447</accession>
<keyword evidence="4" id="KW-0812">Transmembrane</keyword>
<organism evidence="8 9">
    <name type="scientific">Rossellomorea marisflavi</name>
    <dbReference type="NCBI Taxonomy" id="189381"/>
    <lineage>
        <taxon>Bacteria</taxon>
        <taxon>Bacillati</taxon>
        <taxon>Bacillota</taxon>
        <taxon>Bacilli</taxon>
        <taxon>Bacillales</taxon>
        <taxon>Bacillaceae</taxon>
        <taxon>Rossellomorea</taxon>
    </lineage>
</organism>
<gene>
    <name evidence="8" type="ORF">AF331_10815</name>
</gene>
<evidence type="ECO:0000256" key="6">
    <source>
        <dbReference type="ARBA" id="ARBA00023136"/>
    </source>
</evidence>
<sequence>MKKPNDIIIKNVTRVAIVIILAFAINLFISGHHHPGGGFIGGLAFSSALILLFLTFDMESVRRNLPVDFKVLSAVGVLIAVLTGVGGMVFDKPFLFQTYDYFDLPIFGKTELATAVLFDIGVALAVIGTSMTIILSMGDDR</sequence>
<evidence type="ECO:0000256" key="3">
    <source>
        <dbReference type="ARBA" id="ARBA00022475"/>
    </source>
</evidence>
<keyword evidence="3" id="KW-1003">Cell membrane</keyword>
<evidence type="ECO:0000256" key="5">
    <source>
        <dbReference type="ARBA" id="ARBA00022989"/>
    </source>
</evidence>
<dbReference type="OrthoDB" id="9798859at2"/>
<dbReference type="PANTHER" id="PTHR33932">
    <property type="entry name" value="NA(+)/H(+) ANTIPORTER SUBUNIT B"/>
    <property type="match status" value="1"/>
</dbReference>
<dbReference type="GO" id="GO:0005886">
    <property type="term" value="C:plasma membrane"/>
    <property type="evidence" value="ECO:0007669"/>
    <property type="project" value="UniProtKB-SubCell"/>
</dbReference>
<evidence type="ECO:0000256" key="4">
    <source>
        <dbReference type="ARBA" id="ARBA00022692"/>
    </source>
</evidence>
<dbReference type="AlphaFoldDB" id="A0A0M0G447"/>
<keyword evidence="6" id="KW-0472">Membrane</keyword>
<keyword evidence="9" id="KW-1185">Reference proteome</keyword>
<dbReference type="PATRIC" id="fig|189381.12.peg.2172"/>